<feature type="domain" description="Peptidase S33 tripeptidyl aminopeptidase-like C-terminal" evidence="3">
    <location>
        <begin position="394"/>
        <end position="493"/>
    </location>
</feature>
<dbReference type="OrthoDB" id="425534at2759"/>
<dbReference type="PANTHER" id="PTHR46586">
    <property type="entry name" value="ANKYRIN REPEAT-CONTAINING PROTEIN"/>
    <property type="match status" value="1"/>
</dbReference>
<evidence type="ECO:0000256" key="1">
    <source>
        <dbReference type="SAM" id="SignalP"/>
    </source>
</evidence>
<dbReference type="InterPro" id="IPR052050">
    <property type="entry name" value="SecEffector_AnkRepeat"/>
</dbReference>
<organism evidence="4 5">
    <name type="scientific">Thraustotheca clavata</name>
    <dbReference type="NCBI Taxonomy" id="74557"/>
    <lineage>
        <taxon>Eukaryota</taxon>
        <taxon>Sar</taxon>
        <taxon>Stramenopiles</taxon>
        <taxon>Oomycota</taxon>
        <taxon>Saprolegniomycetes</taxon>
        <taxon>Saprolegniales</taxon>
        <taxon>Achlyaceae</taxon>
        <taxon>Thraustotheca</taxon>
    </lineage>
</organism>
<evidence type="ECO:0000259" key="3">
    <source>
        <dbReference type="Pfam" id="PF08386"/>
    </source>
</evidence>
<dbReference type="InterPro" id="IPR029058">
    <property type="entry name" value="AB_hydrolase_fold"/>
</dbReference>
<name>A0A1V9Z6I7_9STRA</name>
<dbReference type="Proteomes" id="UP000243217">
    <property type="component" value="Unassembled WGS sequence"/>
</dbReference>
<dbReference type="InterPro" id="IPR036770">
    <property type="entry name" value="Ankyrin_rpt-contain_sf"/>
</dbReference>
<proteinExistence type="predicted"/>
<keyword evidence="5" id="KW-1185">Reference proteome</keyword>
<dbReference type="Gene3D" id="3.40.50.1820">
    <property type="entry name" value="alpha/beta hydrolase"/>
    <property type="match status" value="1"/>
</dbReference>
<feature type="signal peptide" evidence="1">
    <location>
        <begin position="1"/>
        <end position="17"/>
    </location>
</feature>
<dbReference type="InterPro" id="IPR013595">
    <property type="entry name" value="Pept_S33_TAP-like_C"/>
</dbReference>
<gene>
    <name evidence="4" type="ORF">THRCLA_08406</name>
</gene>
<reference evidence="4 5" key="1">
    <citation type="journal article" date="2014" name="Genome Biol. Evol.">
        <title>The secreted proteins of Achlya hypogyna and Thraustotheca clavata identify the ancestral oomycete secretome and reveal gene acquisitions by horizontal gene transfer.</title>
        <authorList>
            <person name="Misner I."/>
            <person name="Blouin N."/>
            <person name="Leonard G."/>
            <person name="Richards T.A."/>
            <person name="Lane C.E."/>
        </authorList>
    </citation>
    <scope>NUCLEOTIDE SEQUENCE [LARGE SCALE GENOMIC DNA]</scope>
    <source>
        <strain evidence="4 5">ATCC 34112</strain>
    </source>
</reference>
<dbReference type="AlphaFoldDB" id="A0A1V9Z6I7"/>
<protein>
    <recommendedName>
        <fullName evidence="6">Secreted protein</fullName>
    </recommendedName>
</protein>
<evidence type="ECO:0000313" key="4">
    <source>
        <dbReference type="EMBL" id="OQR93615.1"/>
    </source>
</evidence>
<evidence type="ECO:0000313" key="5">
    <source>
        <dbReference type="Proteomes" id="UP000243217"/>
    </source>
</evidence>
<feature type="domain" description="AB hydrolase-1" evidence="2">
    <location>
        <begin position="71"/>
        <end position="256"/>
    </location>
</feature>
<dbReference type="STRING" id="74557.A0A1V9Z6I7"/>
<dbReference type="EMBL" id="JNBS01002242">
    <property type="protein sequence ID" value="OQR93615.1"/>
    <property type="molecule type" value="Genomic_DNA"/>
</dbReference>
<dbReference type="InterPro" id="IPR002110">
    <property type="entry name" value="Ankyrin_rpt"/>
</dbReference>
<dbReference type="InterPro" id="IPR000073">
    <property type="entry name" value="AB_hydrolase_1"/>
</dbReference>
<dbReference type="Gene3D" id="1.25.40.20">
    <property type="entry name" value="Ankyrin repeat-containing domain"/>
    <property type="match status" value="2"/>
</dbReference>
<feature type="chain" id="PRO_5012258168" description="Secreted protein" evidence="1">
    <location>
        <begin position="18"/>
        <end position="993"/>
    </location>
</feature>
<comment type="caution">
    <text evidence="4">The sequence shown here is derived from an EMBL/GenBank/DDBJ whole genome shotgun (WGS) entry which is preliminary data.</text>
</comment>
<keyword evidence="1" id="KW-0732">Signal</keyword>
<dbReference type="Pfam" id="PF13637">
    <property type="entry name" value="Ank_4"/>
    <property type="match status" value="1"/>
</dbReference>
<dbReference type="Pfam" id="PF00561">
    <property type="entry name" value="Abhydrolase_1"/>
    <property type="match status" value="1"/>
</dbReference>
<dbReference type="PANTHER" id="PTHR46586:SF4">
    <property type="match status" value="1"/>
</dbReference>
<evidence type="ECO:0008006" key="6">
    <source>
        <dbReference type="Google" id="ProtNLM"/>
    </source>
</evidence>
<accession>A0A1V9Z6I7</accession>
<sequence>MVVNSIAILSILAVAVADDPFHWGPCKGQIDLRYECGALTVPLNHLNPNNSATIDIAVQRYRSSSPNPLGTILLNPGGPGGPGTVLAQPAFIALTGGEYHVLGFDPRGIGKSKAIRCSKDEFTAWKETQLLRHVDLPFERNLSTSEFEALASNYEPLVERCKHYEGDYLKYLSTAFVARDMDLIREALKQDLMHYMGFSYGTVLGATYANMFPHRVGRFIIDSVVDATKYTGSIPGFWSSCIDNMDDVFDGFAFECESAGPLLCPLAEGSTPRPYLAHKLKLFLDQVELKPLIVQGGNDLVRITSSAIRGQIFQALYSPTSWPVLAYSLSQMMNGTYEAPSTADVCPIDGAGRDMSLGGLPYMGNDGELESNTLENWVDGFHHAKNSSAYLGGVWIANLVFTKFWSTTPIERFTGPWNHTFSNKVLILSNVHDPVTPLHSAQHMHEIFGSNNSILVVREGYGHGASVSQPSTCMHKIVTDYFTNGVYPTTTYCKVDYKPFDPLPNTTKAMLKMAALVHHHPIKKHFFSLISYHLSIISMVALYALPDQCSGATRVLTNSSLVSAVTQYQSGLYLTLINYERSISLVGLPLSKKQTFRHGVSISNAETQASLQSQIQSSVLSLPDLHLSQSDANQPHLLSIHVAIAEGNQDILKQYQACLIDYLLPAKALVCAAAFGQITIATKFSEQYDVATAVDEALSKAATRGHLGVVELLEPKASHTGLGDALVKAAGNGHEQVLRYLLDTSGSIEFVRPALKAALYEKQRSIIYYLSSQYPQSVTNSMANKAVLSADPSLLEYFYTVHNVQATSSAWYYVGLRPNLAVVKYLHENQVPGASTTTFDRAAVLGSPELLEFLSKSCNLEGSEEAMDMAAGAGNLDVVRYLHESHTCGCTVNAFDQAAGNGHLNVVEYLHHHRSEGCTLFAIDGAVAGGHFDVVKFLVTHRLEGFSEKAILIAKLYGYTKIAAYLEANKHLEHVDTRPLGPWVGYAVYGVEI</sequence>
<dbReference type="SUPFAM" id="SSF48403">
    <property type="entry name" value="Ankyrin repeat"/>
    <property type="match status" value="1"/>
</dbReference>
<dbReference type="Pfam" id="PF08386">
    <property type="entry name" value="Abhydrolase_4"/>
    <property type="match status" value="1"/>
</dbReference>
<evidence type="ECO:0000259" key="2">
    <source>
        <dbReference type="Pfam" id="PF00561"/>
    </source>
</evidence>
<dbReference type="SUPFAM" id="SSF53474">
    <property type="entry name" value="alpha/beta-Hydrolases"/>
    <property type="match status" value="1"/>
</dbReference>